<evidence type="ECO:0000313" key="3">
    <source>
        <dbReference type="Proteomes" id="UP000299102"/>
    </source>
</evidence>
<dbReference type="OrthoDB" id="5975154at2759"/>
<dbReference type="EMBL" id="BGZK01000611">
    <property type="protein sequence ID" value="GBP52848.1"/>
    <property type="molecule type" value="Genomic_DNA"/>
</dbReference>
<feature type="region of interest" description="Disordered" evidence="1">
    <location>
        <begin position="18"/>
        <end position="58"/>
    </location>
</feature>
<reference evidence="2 3" key="1">
    <citation type="journal article" date="2019" name="Commun. Biol.">
        <title>The bagworm genome reveals a unique fibroin gene that provides high tensile strength.</title>
        <authorList>
            <person name="Kono N."/>
            <person name="Nakamura H."/>
            <person name="Ohtoshi R."/>
            <person name="Tomita M."/>
            <person name="Numata K."/>
            <person name="Arakawa K."/>
        </authorList>
    </citation>
    <scope>NUCLEOTIDE SEQUENCE [LARGE SCALE GENOMIC DNA]</scope>
</reference>
<sequence length="132" mass="13885">MSESNRFGGSCVVHGSGEEGALGAAGPAAGAGPAGPPDDDALSPVPDPPPGFSHSACPPEVHRTCFCVRFIAEHTKMLEDSTKRLRSRERSKTRTCVYIDTVIGIKSETRIRIKNETGDIGSCLAFSAIKGK</sequence>
<organism evidence="2 3">
    <name type="scientific">Eumeta variegata</name>
    <name type="common">Bagworm moth</name>
    <name type="synonym">Eumeta japonica</name>
    <dbReference type="NCBI Taxonomy" id="151549"/>
    <lineage>
        <taxon>Eukaryota</taxon>
        <taxon>Metazoa</taxon>
        <taxon>Ecdysozoa</taxon>
        <taxon>Arthropoda</taxon>
        <taxon>Hexapoda</taxon>
        <taxon>Insecta</taxon>
        <taxon>Pterygota</taxon>
        <taxon>Neoptera</taxon>
        <taxon>Endopterygota</taxon>
        <taxon>Lepidoptera</taxon>
        <taxon>Glossata</taxon>
        <taxon>Ditrysia</taxon>
        <taxon>Tineoidea</taxon>
        <taxon>Psychidae</taxon>
        <taxon>Oiketicinae</taxon>
        <taxon>Eumeta</taxon>
    </lineage>
</organism>
<keyword evidence="3" id="KW-1185">Reference proteome</keyword>
<gene>
    <name evidence="2" type="ORF">EVAR_39011_1</name>
</gene>
<dbReference type="AlphaFoldDB" id="A0A4C1WN96"/>
<proteinExistence type="predicted"/>
<dbReference type="STRING" id="151549.A0A4C1WN96"/>
<comment type="caution">
    <text evidence="2">The sequence shown here is derived from an EMBL/GenBank/DDBJ whole genome shotgun (WGS) entry which is preliminary data.</text>
</comment>
<evidence type="ECO:0000256" key="1">
    <source>
        <dbReference type="SAM" id="MobiDB-lite"/>
    </source>
</evidence>
<accession>A0A4C1WN96</accession>
<protein>
    <submittedName>
        <fullName evidence="2">Uncharacterized protein</fullName>
    </submittedName>
</protein>
<name>A0A4C1WN96_EUMVA</name>
<dbReference type="Proteomes" id="UP000299102">
    <property type="component" value="Unassembled WGS sequence"/>
</dbReference>
<feature type="compositionally biased region" description="Low complexity" evidence="1">
    <location>
        <begin position="19"/>
        <end position="31"/>
    </location>
</feature>
<evidence type="ECO:0000313" key="2">
    <source>
        <dbReference type="EMBL" id="GBP52848.1"/>
    </source>
</evidence>